<feature type="signal peptide" evidence="2">
    <location>
        <begin position="1"/>
        <end position="21"/>
    </location>
</feature>
<dbReference type="OrthoDB" id="366474at2759"/>
<dbReference type="KEGG" id="bbig:BBBOND_0211070"/>
<keyword evidence="4" id="KW-1185">Reference proteome</keyword>
<dbReference type="Proteomes" id="UP000033188">
    <property type="component" value="Chromosome 2"/>
</dbReference>
<feature type="compositionally biased region" description="Acidic residues" evidence="1">
    <location>
        <begin position="517"/>
        <end position="527"/>
    </location>
</feature>
<evidence type="ECO:0000313" key="4">
    <source>
        <dbReference type="Proteomes" id="UP000033188"/>
    </source>
</evidence>
<dbReference type="VEuPathDB" id="PiroplasmaDB:BBBOND_0211070"/>
<feature type="compositionally biased region" description="Low complexity" evidence="1">
    <location>
        <begin position="338"/>
        <end position="367"/>
    </location>
</feature>
<accession>A0A061DD51</accession>
<dbReference type="AlphaFoldDB" id="A0A061DD51"/>
<dbReference type="STRING" id="5866.A0A061DD51"/>
<proteinExistence type="predicted"/>
<keyword evidence="2" id="KW-0732">Signal</keyword>
<dbReference type="RefSeq" id="XP_012768146.1">
    <property type="nucleotide sequence ID" value="XM_012912692.1"/>
</dbReference>
<feature type="chain" id="PRO_5001596038" evidence="2">
    <location>
        <begin position="22"/>
        <end position="612"/>
    </location>
</feature>
<feature type="compositionally biased region" description="Basic and acidic residues" evidence="1">
    <location>
        <begin position="414"/>
        <end position="428"/>
    </location>
</feature>
<sequence length="612" mass="62648">MGPFKLLRLFHILAFAGYGLTGPAVDAIIVGILDLAPKYDTAFLESDSVAGSAGTPYAHDSEGAVEEGSDSRKLLKKGKKAGAARAKSGAVRAKGKAKPGAKKRNVTKKKAAGKGKKAKKPKQAKKAAKLPTPQISTDPNAKYMRYKADIRDPLHFYRSQVTFGDGDNPENSVYLYFKTPLSDADIKGLLKKSRVKIVDSSFVPMGPEEMSRLDAADTKISWIYDEQQKKFFRFRGAAKGEGAVSTAAPSAAYVESTSAVDGTAGGSKSESSTSAPNSAPPSTSGSTVTGETEGIPTSPESGTAESESKAAPAESTSTSGVSSESDASTPKAVDDAAGSSVDSSGEGSSSIDSGSEGSSSVDSGSVDSDSDESSSTESSSEGSSSTESSGEGSSSTESSGEGSSSTESSSATKGETKEAKEGETKTYTDGEGELQEASTTASSDADAAVTDEEGEASSAPGSTDESSADAATSGSGSSEGAETGAASAKKDTPVTGSYDIVDENGDPADTSAHKETIDDEIASDSGEDGGVKLTGFKRLNEDGEVIASSEATGTTQDAAAATADKKRGRKKGSPLWSLRRIQNEVITTKKRVSTLENRMGKADKKLDEVVRL</sequence>
<feature type="region of interest" description="Disordered" evidence="1">
    <location>
        <begin position="260"/>
        <end position="576"/>
    </location>
</feature>
<feature type="compositionally biased region" description="Low complexity" evidence="1">
    <location>
        <begin position="83"/>
        <end position="92"/>
    </location>
</feature>
<gene>
    <name evidence="3" type="ORF">BBBOND_0211070</name>
</gene>
<evidence type="ECO:0000256" key="1">
    <source>
        <dbReference type="SAM" id="MobiDB-lite"/>
    </source>
</evidence>
<feature type="compositionally biased region" description="Low complexity" evidence="1">
    <location>
        <begin position="461"/>
        <end position="487"/>
    </location>
</feature>
<feature type="compositionally biased region" description="Basic residues" evidence="1">
    <location>
        <begin position="93"/>
        <end position="128"/>
    </location>
</feature>
<dbReference type="GeneID" id="24564501"/>
<name>A0A061DD51_BABBI</name>
<evidence type="ECO:0000256" key="2">
    <source>
        <dbReference type="SAM" id="SignalP"/>
    </source>
</evidence>
<protein>
    <submittedName>
        <fullName evidence="3">Membrane protein, putative</fullName>
    </submittedName>
</protein>
<evidence type="ECO:0000313" key="3">
    <source>
        <dbReference type="EMBL" id="CDR95960.1"/>
    </source>
</evidence>
<feature type="region of interest" description="Disordered" evidence="1">
    <location>
        <begin position="55"/>
        <end position="139"/>
    </location>
</feature>
<feature type="compositionally biased region" description="Low complexity" evidence="1">
    <location>
        <begin position="551"/>
        <end position="562"/>
    </location>
</feature>
<feature type="compositionally biased region" description="Low complexity" evidence="1">
    <location>
        <begin position="436"/>
        <end position="448"/>
    </location>
</feature>
<dbReference type="OMA" id="TKISWIY"/>
<feature type="compositionally biased region" description="Low complexity" evidence="1">
    <location>
        <begin position="375"/>
        <end position="413"/>
    </location>
</feature>
<organism evidence="3 4">
    <name type="scientific">Babesia bigemina</name>
    <dbReference type="NCBI Taxonomy" id="5866"/>
    <lineage>
        <taxon>Eukaryota</taxon>
        <taxon>Sar</taxon>
        <taxon>Alveolata</taxon>
        <taxon>Apicomplexa</taxon>
        <taxon>Aconoidasida</taxon>
        <taxon>Piroplasmida</taxon>
        <taxon>Babesiidae</taxon>
        <taxon>Babesia</taxon>
    </lineage>
</organism>
<dbReference type="EMBL" id="LK391708">
    <property type="protein sequence ID" value="CDR95960.1"/>
    <property type="molecule type" value="Genomic_DNA"/>
</dbReference>
<feature type="compositionally biased region" description="Low complexity" evidence="1">
    <location>
        <begin position="267"/>
        <end position="294"/>
    </location>
</feature>
<feature type="compositionally biased region" description="Low complexity" evidence="1">
    <location>
        <begin position="303"/>
        <end position="329"/>
    </location>
</feature>
<reference evidence="4" key="1">
    <citation type="submission" date="2014-06" db="EMBL/GenBank/DDBJ databases">
        <authorList>
            <person name="Aslett M."/>
            <person name="De Silva N."/>
        </authorList>
    </citation>
    <scope>NUCLEOTIDE SEQUENCE [LARGE SCALE GENOMIC DNA]</scope>
    <source>
        <strain evidence="4">Bond</strain>
    </source>
</reference>